<keyword evidence="1" id="KW-0812">Transmembrane</keyword>
<accession>A0ABW8SKJ3</accession>
<evidence type="ECO:0000313" key="2">
    <source>
        <dbReference type="EMBL" id="MFL0196217.1"/>
    </source>
</evidence>
<keyword evidence="1" id="KW-0472">Membrane</keyword>
<proteinExistence type="predicted"/>
<reference evidence="2 3" key="1">
    <citation type="submission" date="2024-11" db="EMBL/GenBank/DDBJ databases">
        <authorList>
            <person name="Heng Y.C."/>
            <person name="Lim A.C.H."/>
            <person name="Lee J.K.Y."/>
            <person name="Kittelmann S."/>
        </authorList>
    </citation>
    <scope>NUCLEOTIDE SEQUENCE [LARGE SCALE GENOMIC DNA]</scope>
    <source>
        <strain evidence="2 3">WILCCON 0269</strain>
    </source>
</reference>
<dbReference type="Pfam" id="PF13630">
    <property type="entry name" value="SdpI"/>
    <property type="match status" value="1"/>
</dbReference>
<dbReference type="EMBL" id="JBJHZX010000016">
    <property type="protein sequence ID" value="MFL0196217.1"/>
    <property type="molecule type" value="Genomic_DNA"/>
</dbReference>
<evidence type="ECO:0000313" key="3">
    <source>
        <dbReference type="Proteomes" id="UP001623660"/>
    </source>
</evidence>
<feature type="transmembrane region" description="Helical" evidence="1">
    <location>
        <begin position="59"/>
        <end position="79"/>
    </location>
</feature>
<comment type="caution">
    <text evidence="2">The sequence shown here is derived from an EMBL/GenBank/DDBJ whole genome shotgun (WGS) entry which is preliminary data.</text>
</comment>
<name>A0ABW8SKJ3_9CLOT</name>
<organism evidence="2 3">
    <name type="scientific">Candidatus Clostridium eludens</name>
    <dbReference type="NCBI Taxonomy" id="3381663"/>
    <lineage>
        <taxon>Bacteria</taxon>
        <taxon>Bacillati</taxon>
        <taxon>Bacillota</taxon>
        <taxon>Clostridia</taxon>
        <taxon>Eubacteriales</taxon>
        <taxon>Clostridiaceae</taxon>
        <taxon>Clostridium</taxon>
    </lineage>
</organism>
<gene>
    <name evidence="2" type="ORF">ACJDU8_11680</name>
</gene>
<sequence>MFIFAIVDSVFLSLVIIGGGFLCKSIANVNPHNGIGYRTKLSKKNADTWKEANTYGGNVLIICGAVYFVLTLISAVVFHNNFNGVMAVVLSIGIGIVPVILIGVFISEIYLRNIFDSEGNRK</sequence>
<keyword evidence="1" id="KW-1133">Transmembrane helix</keyword>
<keyword evidence="3" id="KW-1185">Reference proteome</keyword>
<feature type="transmembrane region" description="Helical" evidence="1">
    <location>
        <begin position="6"/>
        <end position="23"/>
    </location>
</feature>
<evidence type="ECO:0000256" key="1">
    <source>
        <dbReference type="SAM" id="Phobius"/>
    </source>
</evidence>
<protein>
    <submittedName>
        <fullName evidence="2">SdpI family protein</fullName>
    </submittedName>
</protein>
<feature type="transmembrane region" description="Helical" evidence="1">
    <location>
        <begin position="85"/>
        <end position="111"/>
    </location>
</feature>
<dbReference type="Proteomes" id="UP001623660">
    <property type="component" value="Unassembled WGS sequence"/>
</dbReference>
<dbReference type="RefSeq" id="WP_406792328.1">
    <property type="nucleotide sequence ID" value="NZ_JBJHZX010000016.1"/>
</dbReference>
<dbReference type="InterPro" id="IPR025962">
    <property type="entry name" value="SdpI/YhfL"/>
</dbReference>